<comment type="caution">
    <text evidence="12">The sequence shown here is derived from an EMBL/GenBank/DDBJ whole genome shotgun (WGS) entry which is preliminary data.</text>
</comment>
<feature type="compositionally biased region" description="Basic and acidic residues" evidence="9">
    <location>
        <begin position="814"/>
        <end position="838"/>
    </location>
</feature>
<dbReference type="SUPFAM" id="SSF52540">
    <property type="entry name" value="P-loop containing nucleoside triphosphate hydrolases"/>
    <property type="match status" value="1"/>
</dbReference>
<dbReference type="InterPro" id="IPR038765">
    <property type="entry name" value="Papain-like_cys_pep_sf"/>
</dbReference>
<dbReference type="InterPro" id="IPR027417">
    <property type="entry name" value="P-loop_NTPase"/>
</dbReference>
<reference evidence="12 13" key="1">
    <citation type="submission" date="2020-08" db="EMBL/GenBank/DDBJ databases">
        <title>Aphidius gifuensis genome sequencing and assembly.</title>
        <authorList>
            <person name="Du Z."/>
        </authorList>
    </citation>
    <scope>NUCLEOTIDE SEQUENCE [LARGE SCALE GENOMIC DNA]</scope>
    <source>
        <strain evidence="12">YNYX2018</strain>
        <tissue evidence="12">Adults</tissue>
    </source>
</reference>
<dbReference type="InterPro" id="IPR030381">
    <property type="entry name" value="G_DYNAMIN_dom"/>
</dbReference>
<evidence type="ECO:0000256" key="2">
    <source>
        <dbReference type="ARBA" id="ARBA00022583"/>
    </source>
</evidence>
<gene>
    <name evidence="12" type="ORF">HCN44_001792</name>
</gene>
<dbReference type="Pfam" id="PF00350">
    <property type="entry name" value="Dynamin_N"/>
    <property type="match status" value="1"/>
</dbReference>
<accession>A0A835CKF6</accession>
<dbReference type="Proteomes" id="UP000639338">
    <property type="component" value="Unassembled WGS sequence"/>
</dbReference>
<organism evidence="12 13">
    <name type="scientific">Aphidius gifuensis</name>
    <name type="common">Parasitoid wasp</name>
    <dbReference type="NCBI Taxonomy" id="684658"/>
    <lineage>
        <taxon>Eukaryota</taxon>
        <taxon>Metazoa</taxon>
        <taxon>Ecdysozoa</taxon>
        <taxon>Arthropoda</taxon>
        <taxon>Hexapoda</taxon>
        <taxon>Insecta</taxon>
        <taxon>Pterygota</taxon>
        <taxon>Neoptera</taxon>
        <taxon>Endopterygota</taxon>
        <taxon>Hymenoptera</taxon>
        <taxon>Apocrita</taxon>
        <taxon>Ichneumonoidea</taxon>
        <taxon>Braconidae</taxon>
        <taxon>Aphidiinae</taxon>
        <taxon>Aphidius</taxon>
    </lineage>
</organism>
<dbReference type="Gene3D" id="3.40.50.300">
    <property type="entry name" value="P-loop containing nucleotide triphosphate hydrolases"/>
    <property type="match status" value="1"/>
</dbReference>
<dbReference type="GO" id="GO:0004843">
    <property type="term" value="F:cysteine-type deubiquitinase activity"/>
    <property type="evidence" value="ECO:0007669"/>
    <property type="project" value="InterPro"/>
</dbReference>
<dbReference type="GO" id="GO:0005886">
    <property type="term" value="C:plasma membrane"/>
    <property type="evidence" value="ECO:0007669"/>
    <property type="project" value="TreeGrafter"/>
</dbReference>
<dbReference type="SMART" id="SM00053">
    <property type="entry name" value="DYNc"/>
    <property type="match status" value="1"/>
</dbReference>
<dbReference type="GO" id="GO:0005525">
    <property type="term" value="F:GTP binding"/>
    <property type="evidence" value="ECO:0007669"/>
    <property type="project" value="UniProtKB-KW"/>
</dbReference>
<dbReference type="EMBL" id="JACMRX010000020">
    <property type="protein sequence ID" value="KAF7987137.1"/>
    <property type="molecule type" value="Genomic_DNA"/>
</dbReference>
<keyword evidence="3" id="KW-0493">Microtubule</keyword>
<keyword evidence="4 8" id="KW-0547">Nucleotide-binding</keyword>
<feature type="domain" description="Dynamin-type G" evidence="11">
    <location>
        <begin position="1039"/>
        <end position="1307"/>
    </location>
</feature>
<feature type="compositionally biased region" description="Basic and acidic residues" evidence="9">
    <location>
        <begin position="845"/>
        <end position="884"/>
    </location>
</feature>
<proteinExistence type="inferred from homology"/>
<dbReference type="InterPro" id="IPR022812">
    <property type="entry name" value="Dynamin"/>
</dbReference>
<dbReference type="PROSITE" id="PS00410">
    <property type="entry name" value="G_DYNAMIN_1"/>
    <property type="match status" value="1"/>
</dbReference>
<dbReference type="GO" id="GO:0031623">
    <property type="term" value="P:receptor internalization"/>
    <property type="evidence" value="ECO:0007669"/>
    <property type="project" value="TreeGrafter"/>
</dbReference>
<evidence type="ECO:0000256" key="1">
    <source>
        <dbReference type="ARBA" id="ARBA00011980"/>
    </source>
</evidence>
<dbReference type="InterPro" id="IPR001394">
    <property type="entry name" value="Peptidase_C19_UCH"/>
</dbReference>
<keyword evidence="2" id="KW-0254">Endocytosis</keyword>
<dbReference type="GO" id="GO:0008017">
    <property type="term" value="F:microtubule binding"/>
    <property type="evidence" value="ECO:0007669"/>
    <property type="project" value="TreeGrafter"/>
</dbReference>
<evidence type="ECO:0000256" key="5">
    <source>
        <dbReference type="ARBA" id="ARBA00022801"/>
    </source>
</evidence>
<comment type="similarity">
    <text evidence="8">Belongs to the TRAFAC class dynamin-like GTPase superfamily. Dynamin/Fzo/YdjA family.</text>
</comment>
<evidence type="ECO:0000256" key="8">
    <source>
        <dbReference type="RuleBase" id="RU003932"/>
    </source>
</evidence>
<keyword evidence="6 8" id="KW-0342">GTP-binding</keyword>
<sequence>MNTNYEEFDSFKRIFQLLINKESSKSSFKRLILKLKTEAFGEETCAQQDTSEFLITIFKNYSKNKNCKKMIKDLFCGEYNECRKCTNENCKKFCSKEPFFINYLNIQTNTTVKKLMSKNYKNEKQNCINCGQNNSCTIKKVNTILPPYMIFNLNFFVHDKKLNTFKLINNGTFEIDEEIKLPIEIPSKSETKLTDDKVRKSVGSQIYIIYAIIIHDGNTLNSGHYYTYCKDKNTNIWYCFNDNIVTQIKFEDIKTNPSKTLKEKERHSTVQIGLKTAIGINTFNLNNMEKKDYDEKLELYNIIIDDVTRLAKLARDASILYEYCINHPNKWLLNYIANSDKEPRVNDIFNRLRADVRVNKDIDENIIRLLADYENDRPKNVKIPMLHNIDGCSRPFEEMMTQFETNLKVNLNEHGPKRVQKYFYSLKIKTKDGKEENKYTKDEIKKLLDDLFIYNIHPKEELFKEFKDLDFSLFYRKIKWWKFLPFFHKLQGILKNFILIPTFQCNLKHIRYSNTGLKKLASRLYNLKGTKVAETYNNNNNNIKELWKKMFPHIPHFENFDCSMTTNAVYACFLYKKKQKINDDDDDDDDDYDYYYDDKKDEYIVKPEKINNIKEKAKNCEQVVTADPGFRNPLAGITTRGKDCIKNFGDKEHGKPYCLKLSTYRRKTGTFKRQKKLKKITDKVDKAVNELLLKDRYKNLNTKDPTNYIQTMQWRTECTDIMSPVYTQLRVAKLSWDKIMMTRSIIDTTVNKMAWGIGKKNKKLIKNQKKQIEKKIKLLETTNTSKKNNDKNKKQDKKNDEKIVNNNNNNNNVDDDKNKKQDKNDKNKNKKTNHEQKKENKKNKLKEESDKRQNKLTDRQKYQRDRQRRKEQAKKVIRKQEKKEKLKQKYKNILSNINDHFEKKKIQFKNEPNKDKKNKIFNGNFRFYHKRKKLNGKTLFLMGSTKMSNRIRGYVFAPLNIFAKTLKKHKNIIFFNVDEYMTTQNCANCNEKCHNCSVYIDNKKKKRKTIMANNESMEKLIPFMNQIQDIFTKHAVSVKFDLPQIVVIGGQSAGKSSVLENFVGKDFLPRGNGIVTRRPLILQLITNKYSDEEYAEFEHTKTKKFRINEVCKEIENETDKSTVGDKGINPKPITLKIYSPTVLNLTLVDLPGLTKVPVHGQPADIAVQIRKMVFEYINKENALILAVTPANIDLATSDALELTKIVDPNGIRTIGVITKLDMMGEGTDARAVLENKLYPLSRGYVGVINRNQSDIDKKKSIADAIESEKKFFNTHPAYKFFSDRLGIHCLQRILNEQLTNHIRDTLPALRNELDAELSNIIKYLGENDYQLDDSASKIESLSGMHRVVLDLFNNEIGFYESDKVSNTPNGGSKINQLMHKFLPISIANATLADGDLRKEIMETIQNVRGARKGIFLPDKAFENVAKAQISKLKEPSIKCVSLVVKQLTNILLDCTKHMSAYPKLRAETENILISHLKDCEKKCKENLDTSIKIQLSYLNTENSDFVNFKKAEETVVNQNKPPLIQVKLIAYN</sequence>
<evidence type="ECO:0000259" key="10">
    <source>
        <dbReference type="PROSITE" id="PS50235"/>
    </source>
</evidence>
<dbReference type="CDD" id="cd02257">
    <property type="entry name" value="Peptidase_C19"/>
    <property type="match status" value="1"/>
</dbReference>
<feature type="compositionally biased region" description="Basic and acidic residues" evidence="9">
    <location>
        <begin position="787"/>
        <end position="803"/>
    </location>
</feature>
<dbReference type="InterPro" id="IPR045063">
    <property type="entry name" value="Dynamin_N"/>
</dbReference>
<dbReference type="GO" id="GO:0005874">
    <property type="term" value="C:microtubule"/>
    <property type="evidence" value="ECO:0007669"/>
    <property type="project" value="UniProtKB-KW"/>
</dbReference>
<evidence type="ECO:0000259" key="11">
    <source>
        <dbReference type="PROSITE" id="PS51718"/>
    </source>
</evidence>
<dbReference type="CDD" id="cd08771">
    <property type="entry name" value="DLP_1"/>
    <property type="match status" value="1"/>
</dbReference>
<dbReference type="EC" id="3.6.5.5" evidence="1"/>
<feature type="domain" description="USP" evidence="10">
    <location>
        <begin position="1"/>
        <end position="266"/>
    </location>
</feature>
<dbReference type="Pfam" id="PF01031">
    <property type="entry name" value="Dynamin_M"/>
    <property type="match status" value="1"/>
</dbReference>
<dbReference type="PROSITE" id="PS51718">
    <property type="entry name" value="G_DYNAMIN_2"/>
    <property type="match status" value="1"/>
</dbReference>
<evidence type="ECO:0000256" key="4">
    <source>
        <dbReference type="ARBA" id="ARBA00022741"/>
    </source>
</evidence>
<dbReference type="PRINTS" id="PR00195">
    <property type="entry name" value="DYNAMIN"/>
</dbReference>
<dbReference type="SUPFAM" id="SSF54001">
    <property type="entry name" value="Cysteine proteinases"/>
    <property type="match status" value="1"/>
</dbReference>
<dbReference type="GO" id="GO:0016579">
    <property type="term" value="P:protein deubiquitination"/>
    <property type="evidence" value="ECO:0007669"/>
    <property type="project" value="InterPro"/>
</dbReference>
<evidence type="ECO:0000256" key="9">
    <source>
        <dbReference type="SAM" id="MobiDB-lite"/>
    </source>
</evidence>
<evidence type="ECO:0000313" key="13">
    <source>
        <dbReference type="Proteomes" id="UP000639338"/>
    </source>
</evidence>
<dbReference type="OrthoDB" id="5061070at2759"/>
<keyword evidence="7" id="KW-0505">Motor protein</keyword>
<dbReference type="PANTHER" id="PTHR11566:SF212">
    <property type="entry name" value="DYNAMIN"/>
    <property type="match status" value="1"/>
</dbReference>
<dbReference type="GO" id="GO:0005737">
    <property type="term" value="C:cytoplasm"/>
    <property type="evidence" value="ECO:0007669"/>
    <property type="project" value="TreeGrafter"/>
</dbReference>
<evidence type="ECO:0000313" key="12">
    <source>
        <dbReference type="EMBL" id="KAF7987137.1"/>
    </source>
</evidence>
<evidence type="ECO:0000256" key="6">
    <source>
        <dbReference type="ARBA" id="ARBA00023134"/>
    </source>
</evidence>
<keyword evidence="13" id="KW-1185">Reference proteome</keyword>
<dbReference type="PANTHER" id="PTHR11566">
    <property type="entry name" value="DYNAMIN"/>
    <property type="match status" value="1"/>
</dbReference>
<dbReference type="FunFam" id="3.40.50.300:FF:000045">
    <property type="entry name" value="dynamin-1 isoform X2"/>
    <property type="match status" value="1"/>
</dbReference>
<feature type="region of interest" description="Disordered" evidence="9">
    <location>
        <begin position="778"/>
        <end position="884"/>
    </location>
</feature>
<name>A0A835CKF6_APHGI</name>
<dbReference type="InterPro" id="IPR001401">
    <property type="entry name" value="Dynamin_GTPase"/>
</dbReference>
<dbReference type="InterPro" id="IPR028889">
    <property type="entry name" value="USP"/>
</dbReference>
<evidence type="ECO:0000256" key="3">
    <source>
        <dbReference type="ARBA" id="ARBA00022701"/>
    </source>
</evidence>
<dbReference type="Gene3D" id="1.20.120.1240">
    <property type="entry name" value="Dynamin, middle domain"/>
    <property type="match status" value="1"/>
</dbReference>
<dbReference type="PROSITE" id="PS50235">
    <property type="entry name" value="USP_3"/>
    <property type="match status" value="1"/>
</dbReference>
<dbReference type="Pfam" id="PF00443">
    <property type="entry name" value="UCH"/>
    <property type="match status" value="1"/>
</dbReference>
<dbReference type="GO" id="GO:0003924">
    <property type="term" value="F:GTPase activity"/>
    <property type="evidence" value="ECO:0007669"/>
    <property type="project" value="InterPro"/>
</dbReference>
<keyword evidence="5" id="KW-0378">Hydrolase</keyword>
<dbReference type="InterPro" id="IPR019762">
    <property type="entry name" value="Dynamin_GTPase_CS"/>
</dbReference>
<protein>
    <recommendedName>
        <fullName evidence="1">dynamin GTPase</fullName>
        <ecNumber evidence="1">3.6.5.5</ecNumber>
    </recommendedName>
</protein>
<evidence type="ECO:0000256" key="7">
    <source>
        <dbReference type="ARBA" id="ARBA00023175"/>
    </source>
</evidence>
<dbReference type="Gene3D" id="3.90.70.10">
    <property type="entry name" value="Cysteine proteinases"/>
    <property type="match status" value="1"/>
</dbReference>
<dbReference type="InterPro" id="IPR000375">
    <property type="entry name" value="Dynamin_stalk"/>
</dbReference>